<evidence type="ECO:0000256" key="1">
    <source>
        <dbReference type="ARBA" id="ARBA00023242"/>
    </source>
</evidence>
<feature type="region of interest" description="Disordered" evidence="2">
    <location>
        <begin position="68"/>
        <end position="113"/>
    </location>
</feature>
<dbReference type="PANTHER" id="PTHR47657">
    <property type="entry name" value="STEROL REGULATORY ELEMENT-BINDING PROTEIN ECM22"/>
    <property type="match status" value="1"/>
</dbReference>
<dbReference type="SUPFAM" id="SSF57701">
    <property type="entry name" value="Zn2/Cys6 DNA-binding domain"/>
    <property type="match status" value="1"/>
</dbReference>
<evidence type="ECO:0000313" key="4">
    <source>
        <dbReference type="EMBL" id="CAK7209153.1"/>
    </source>
</evidence>
<dbReference type="PROSITE" id="PS00463">
    <property type="entry name" value="ZN2_CY6_FUNGAL_1"/>
    <property type="match status" value="1"/>
</dbReference>
<dbReference type="SMART" id="SM00066">
    <property type="entry name" value="GAL4"/>
    <property type="match status" value="1"/>
</dbReference>
<evidence type="ECO:0000256" key="2">
    <source>
        <dbReference type="SAM" id="MobiDB-lite"/>
    </source>
</evidence>
<feature type="compositionally biased region" description="Low complexity" evidence="2">
    <location>
        <begin position="95"/>
        <end position="107"/>
    </location>
</feature>
<dbReference type="Proteomes" id="UP001642405">
    <property type="component" value="Unassembled WGS sequence"/>
</dbReference>
<protein>
    <recommendedName>
        <fullName evidence="3">Zn(2)-C6 fungal-type domain-containing protein</fullName>
    </recommendedName>
</protein>
<evidence type="ECO:0000313" key="5">
    <source>
        <dbReference type="Proteomes" id="UP001642405"/>
    </source>
</evidence>
<dbReference type="Gene3D" id="4.10.240.10">
    <property type="entry name" value="Zn(2)-C6 fungal-type DNA-binding domain"/>
    <property type="match status" value="1"/>
</dbReference>
<accession>A0ABP0APK9</accession>
<dbReference type="CDD" id="cd00067">
    <property type="entry name" value="GAL4"/>
    <property type="match status" value="1"/>
</dbReference>
<feature type="compositionally biased region" description="Low complexity" evidence="2">
    <location>
        <begin position="267"/>
        <end position="279"/>
    </location>
</feature>
<feature type="domain" description="Zn(2)-C6 fungal-type" evidence="3">
    <location>
        <begin position="22"/>
        <end position="52"/>
    </location>
</feature>
<dbReference type="InterPro" id="IPR052400">
    <property type="entry name" value="Zn2-C6_fungal_TF"/>
</dbReference>
<reference evidence="4 5" key="1">
    <citation type="submission" date="2024-01" db="EMBL/GenBank/DDBJ databases">
        <authorList>
            <person name="Allen C."/>
            <person name="Tagirdzhanova G."/>
        </authorList>
    </citation>
    <scope>NUCLEOTIDE SEQUENCE [LARGE SCALE GENOMIC DNA]</scope>
</reference>
<dbReference type="Pfam" id="PF00172">
    <property type="entry name" value="Zn_clus"/>
    <property type="match status" value="1"/>
</dbReference>
<dbReference type="EMBL" id="CAWUHB010000001">
    <property type="protein sequence ID" value="CAK7209153.1"/>
    <property type="molecule type" value="Genomic_DNA"/>
</dbReference>
<sequence length="533" mass="56722">MSSQLTHRRGAPRLYHKKSRLGCLRCKARRVKCDETHPSCSGCSRHLVECVYPVLGGPAGGQISVPLRPGHGDTFTAPTTGTGVGSRTRRRSRAAEAPTSAAASSSGIGNGTSLPDDERFLVSGYQAAEPGLGPDSLESLDPAESRARRLTELRLLHHYLLQQSWTFGQPTISRPDEAGSGDGQDPFIWAIDLVGRAIEGDGHDCILYVLLAHSALSLWVGGSATGGDRKEDREARAANRLLHQQYLALALRAQRRAVAALLASASSSSSSPVPASPQLGASDDTSSTVAAQDVTLQLADAVGTASVLLVNHSFALVQTLPLEPWQPPHEWLQMGRGAMQVMEVAKGYLGDSLAREKKRREDMAMATTVATGSGWCTPNITTPGPSLPSRGSKGCHSLVAKLLLASPRFDRADMFSHEWAAPHLWLLEEPVADPTADPAKGTRGADGDDEFEYDDGAGGTSFAPYYATLSYIGWCAAAIARPDEPINAICRRLAGAAYWFPGALEERLRQRRPRAMPLSLGGPIPGQGAVVCG</sequence>
<proteinExistence type="predicted"/>
<dbReference type="PANTHER" id="PTHR47657:SF14">
    <property type="entry name" value="ZN(2)-C6 FUNGAL-TYPE DOMAIN-CONTAINING PROTEIN"/>
    <property type="match status" value="1"/>
</dbReference>
<evidence type="ECO:0000259" key="3">
    <source>
        <dbReference type="PROSITE" id="PS50048"/>
    </source>
</evidence>
<keyword evidence="5" id="KW-1185">Reference proteome</keyword>
<name>A0ABP0APK9_9PEZI</name>
<feature type="region of interest" description="Disordered" evidence="2">
    <location>
        <begin position="267"/>
        <end position="286"/>
    </location>
</feature>
<keyword evidence="1" id="KW-0539">Nucleus</keyword>
<organism evidence="4 5">
    <name type="scientific">Sporothrix curviconia</name>
    <dbReference type="NCBI Taxonomy" id="1260050"/>
    <lineage>
        <taxon>Eukaryota</taxon>
        <taxon>Fungi</taxon>
        <taxon>Dikarya</taxon>
        <taxon>Ascomycota</taxon>
        <taxon>Pezizomycotina</taxon>
        <taxon>Sordariomycetes</taxon>
        <taxon>Sordariomycetidae</taxon>
        <taxon>Ophiostomatales</taxon>
        <taxon>Ophiostomataceae</taxon>
        <taxon>Sporothrix</taxon>
    </lineage>
</organism>
<comment type="caution">
    <text evidence="4">The sequence shown here is derived from an EMBL/GenBank/DDBJ whole genome shotgun (WGS) entry which is preliminary data.</text>
</comment>
<dbReference type="PROSITE" id="PS50048">
    <property type="entry name" value="ZN2_CY6_FUNGAL_2"/>
    <property type="match status" value="1"/>
</dbReference>
<dbReference type="InterPro" id="IPR001138">
    <property type="entry name" value="Zn2Cys6_DnaBD"/>
</dbReference>
<dbReference type="InterPro" id="IPR036864">
    <property type="entry name" value="Zn2-C6_fun-type_DNA-bd_sf"/>
</dbReference>
<gene>
    <name evidence="4" type="ORF">SCUCBS95973_000354</name>
</gene>